<proteinExistence type="predicted"/>
<evidence type="ECO:0000313" key="1">
    <source>
        <dbReference type="EMBL" id="NEC61231.1"/>
    </source>
</evidence>
<evidence type="ECO:0000313" key="2">
    <source>
        <dbReference type="Proteomes" id="UP000470404"/>
    </source>
</evidence>
<reference evidence="1 2" key="1">
    <citation type="submission" date="2020-01" db="EMBL/GenBank/DDBJ databases">
        <title>Insect and environment-associated Actinomycetes.</title>
        <authorList>
            <person name="Currrie C."/>
            <person name="Chevrette M."/>
            <person name="Carlson C."/>
            <person name="Stubbendieck R."/>
            <person name="Wendt-Pienkowski E."/>
        </authorList>
    </citation>
    <scope>NUCLEOTIDE SEQUENCE [LARGE SCALE GENOMIC DNA]</scope>
    <source>
        <strain evidence="1 2">SID8386</strain>
    </source>
</reference>
<sequence length="75" mass="8211">MAGTMPPRLQAYWLGEGLARWAVAPTPYRALVAALLDEDVPANQVHGAAARLHRKHFGKWLGKHDGVRGDYSSFG</sequence>
<comment type="caution">
    <text evidence="1">The sequence shown here is derived from an EMBL/GenBank/DDBJ whole genome shotgun (WGS) entry which is preliminary data.</text>
</comment>
<dbReference type="Proteomes" id="UP000470404">
    <property type="component" value="Unassembled WGS sequence"/>
</dbReference>
<organism evidence="1 2">
    <name type="scientific">Amycolatopsis rubida</name>
    <dbReference type="NCBI Taxonomy" id="112413"/>
    <lineage>
        <taxon>Bacteria</taxon>
        <taxon>Bacillati</taxon>
        <taxon>Actinomycetota</taxon>
        <taxon>Actinomycetes</taxon>
        <taxon>Pseudonocardiales</taxon>
        <taxon>Pseudonocardiaceae</taxon>
        <taxon>Amycolatopsis</taxon>
    </lineage>
</organism>
<dbReference type="RefSeq" id="WP_157904991.1">
    <property type="nucleotide sequence ID" value="NZ_JAAGNC010000189.1"/>
</dbReference>
<keyword evidence="2" id="KW-1185">Reference proteome</keyword>
<name>A0ABX0C0M8_9PSEU</name>
<gene>
    <name evidence="1" type="ORF">G3I59_37935</name>
</gene>
<dbReference type="EMBL" id="JAAGNC010000189">
    <property type="protein sequence ID" value="NEC61231.1"/>
    <property type="molecule type" value="Genomic_DNA"/>
</dbReference>
<protein>
    <submittedName>
        <fullName evidence="1">Uncharacterized protein</fullName>
    </submittedName>
</protein>
<accession>A0ABX0C0M8</accession>